<keyword evidence="2" id="KW-1185">Reference proteome</keyword>
<name>A0ABW4I9I1_9SPHI</name>
<dbReference type="EMBL" id="JBHUDG010000003">
    <property type="protein sequence ID" value="MFD1629052.1"/>
    <property type="molecule type" value="Genomic_DNA"/>
</dbReference>
<accession>A0ABW4I9I1</accession>
<dbReference type="Pfam" id="PF16118">
    <property type="entry name" value="DUF4834"/>
    <property type="match status" value="1"/>
</dbReference>
<sequence>MGALLKFLLITICILYLLRVLARIFLPFLFKKAVEKMGKQYGGGGFQYREYNYKGGTSNSKPEGKITVDYVPPADKKAPNLDKGGEFIDFEEVK</sequence>
<dbReference type="Proteomes" id="UP001597118">
    <property type="component" value="Unassembled WGS sequence"/>
</dbReference>
<evidence type="ECO:0000313" key="2">
    <source>
        <dbReference type="Proteomes" id="UP001597118"/>
    </source>
</evidence>
<comment type="caution">
    <text evidence="1">The sequence shown here is derived from an EMBL/GenBank/DDBJ whole genome shotgun (WGS) entry which is preliminary data.</text>
</comment>
<organism evidence="1 2">
    <name type="scientific">Pseudopedobacter beijingensis</name>
    <dbReference type="NCBI Taxonomy" id="1207056"/>
    <lineage>
        <taxon>Bacteria</taxon>
        <taxon>Pseudomonadati</taxon>
        <taxon>Bacteroidota</taxon>
        <taxon>Sphingobacteriia</taxon>
        <taxon>Sphingobacteriales</taxon>
        <taxon>Sphingobacteriaceae</taxon>
        <taxon>Pseudopedobacter</taxon>
    </lineage>
</organism>
<gene>
    <name evidence="1" type="ORF">ACFSAH_04140</name>
</gene>
<dbReference type="RefSeq" id="WP_379661433.1">
    <property type="nucleotide sequence ID" value="NZ_JBHUDG010000003.1"/>
</dbReference>
<proteinExistence type="predicted"/>
<evidence type="ECO:0000313" key="1">
    <source>
        <dbReference type="EMBL" id="MFD1629052.1"/>
    </source>
</evidence>
<dbReference type="InterPro" id="IPR032272">
    <property type="entry name" value="DUF4834"/>
</dbReference>
<protein>
    <submittedName>
        <fullName evidence="1">DUF4834 family protein</fullName>
    </submittedName>
</protein>
<reference evidence="2" key="1">
    <citation type="journal article" date="2019" name="Int. J. Syst. Evol. Microbiol.">
        <title>The Global Catalogue of Microorganisms (GCM) 10K type strain sequencing project: providing services to taxonomists for standard genome sequencing and annotation.</title>
        <authorList>
            <consortium name="The Broad Institute Genomics Platform"/>
            <consortium name="The Broad Institute Genome Sequencing Center for Infectious Disease"/>
            <person name="Wu L."/>
            <person name="Ma J."/>
        </authorList>
    </citation>
    <scope>NUCLEOTIDE SEQUENCE [LARGE SCALE GENOMIC DNA]</scope>
    <source>
        <strain evidence="2">CCUG 53762</strain>
    </source>
</reference>